<protein>
    <recommendedName>
        <fullName evidence="1">DUF8166 domain-containing protein</fullName>
    </recommendedName>
</protein>
<dbReference type="AlphaFoldDB" id="A0AAE3K730"/>
<proteinExistence type="predicted"/>
<organism evidence="2 3">
    <name type="scientific">Natranaeroarchaeum aerophilus</name>
    <dbReference type="NCBI Taxonomy" id="2917711"/>
    <lineage>
        <taxon>Archaea</taxon>
        <taxon>Methanobacteriati</taxon>
        <taxon>Methanobacteriota</taxon>
        <taxon>Stenosarchaea group</taxon>
        <taxon>Halobacteria</taxon>
        <taxon>Halobacteriales</taxon>
        <taxon>Natronoarchaeaceae</taxon>
        <taxon>Natranaeroarchaeum</taxon>
    </lineage>
</organism>
<comment type="caution">
    <text evidence="2">The sequence shown here is derived from an EMBL/GenBank/DDBJ whole genome shotgun (WGS) entry which is preliminary data.</text>
</comment>
<feature type="domain" description="DUF8166" evidence="1">
    <location>
        <begin position="4"/>
        <end position="163"/>
    </location>
</feature>
<evidence type="ECO:0000313" key="2">
    <source>
        <dbReference type="EMBL" id="MCL9814990.1"/>
    </source>
</evidence>
<evidence type="ECO:0000259" key="1">
    <source>
        <dbReference type="Pfam" id="PF26500"/>
    </source>
</evidence>
<gene>
    <name evidence="2" type="ORF">AArcSt11_15135</name>
</gene>
<dbReference type="InterPro" id="IPR058479">
    <property type="entry name" value="DUF8166"/>
</dbReference>
<dbReference type="Pfam" id="PF26500">
    <property type="entry name" value="DUF8166"/>
    <property type="match status" value="1"/>
</dbReference>
<sequence length="165" mass="17831">MSRNETEEVAVGVIHGTQVIDPGMGGVGPTLGTDEATNQFRPSLVDEPTTLVGIALLGSASCTGDSKTDKRIENPDHSIPAYAISHGTTVYKCPNQTFRRFHLVDDNLSLAYYPRLTEVAGAFGAELVGEITSQLRESTDEYSDLLDVIERKVAHEANVERGVLQ</sequence>
<evidence type="ECO:0000313" key="3">
    <source>
        <dbReference type="Proteomes" id="UP001202674"/>
    </source>
</evidence>
<name>A0AAE3K730_9EURY</name>
<dbReference type="Proteomes" id="UP001202674">
    <property type="component" value="Unassembled WGS sequence"/>
</dbReference>
<accession>A0AAE3K730</accession>
<dbReference type="EMBL" id="JAKRVY010000011">
    <property type="protein sequence ID" value="MCL9814990.1"/>
    <property type="molecule type" value="Genomic_DNA"/>
</dbReference>
<reference evidence="2 3" key="1">
    <citation type="journal article" date="2022" name="Syst. Appl. Microbiol.">
        <title>Natronocalculus amylovorans gen. nov., sp. nov., and Natranaeroarchaeum aerophilus sp. nov., dominant culturable amylolytic natronoarchaea from hypersaline soda lakes in southwestern Siberia.</title>
        <authorList>
            <person name="Sorokin D.Y."/>
            <person name="Elcheninov A.G."/>
            <person name="Khizhniak T.V."/>
            <person name="Koenen M."/>
            <person name="Bale N.J."/>
            <person name="Damste J.S.S."/>
            <person name="Kublanov I.V."/>
        </authorList>
    </citation>
    <scope>NUCLEOTIDE SEQUENCE [LARGE SCALE GENOMIC DNA]</scope>
    <source>
        <strain evidence="2 3">AArc-St1-1</strain>
    </source>
</reference>
<keyword evidence="3" id="KW-1185">Reference proteome</keyword>